<dbReference type="PANTHER" id="PTHR10663:SF375">
    <property type="entry name" value="LD29171P"/>
    <property type="match status" value="1"/>
</dbReference>
<dbReference type="SUPFAM" id="SSF48425">
    <property type="entry name" value="Sec7 domain"/>
    <property type="match status" value="1"/>
</dbReference>
<dbReference type="InterPro" id="IPR035999">
    <property type="entry name" value="Sec7_dom_sf"/>
</dbReference>
<dbReference type="Pfam" id="PF00646">
    <property type="entry name" value="F-box"/>
    <property type="match status" value="1"/>
</dbReference>
<reference evidence="3" key="1">
    <citation type="submission" date="2021-01" db="EMBL/GenBank/DDBJ databases">
        <authorList>
            <person name="Corre E."/>
            <person name="Pelletier E."/>
            <person name="Niang G."/>
            <person name="Scheremetjew M."/>
            <person name="Finn R."/>
            <person name="Kale V."/>
            <person name="Holt S."/>
            <person name="Cochrane G."/>
            <person name="Meng A."/>
            <person name="Brown T."/>
            <person name="Cohen L."/>
        </authorList>
    </citation>
    <scope>NUCLEOTIDE SEQUENCE</scope>
    <source>
        <strain evidence="3">NIES-381</strain>
    </source>
</reference>
<evidence type="ECO:0000259" key="2">
    <source>
        <dbReference type="PROSITE" id="PS50190"/>
    </source>
</evidence>
<evidence type="ECO:0000259" key="1">
    <source>
        <dbReference type="PROSITE" id="PS50181"/>
    </source>
</evidence>
<dbReference type="GO" id="GO:0032012">
    <property type="term" value="P:regulation of ARF protein signal transduction"/>
    <property type="evidence" value="ECO:0007669"/>
    <property type="project" value="InterPro"/>
</dbReference>
<dbReference type="SMART" id="SM00222">
    <property type="entry name" value="Sec7"/>
    <property type="match status" value="1"/>
</dbReference>
<dbReference type="InterPro" id="IPR001810">
    <property type="entry name" value="F-box_dom"/>
</dbReference>
<feature type="domain" description="SEC7" evidence="2">
    <location>
        <begin position="52"/>
        <end position="221"/>
    </location>
</feature>
<dbReference type="GO" id="GO:0005085">
    <property type="term" value="F:guanyl-nucleotide exchange factor activity"/>
    <property type="evidence" value="ECO:0007669"/>
    <property type="project" value="InterPro"/>
</dbReference>
<gene>
    <name evidence="3" type="ORF">EGYM00392_LOCUS30728</name>
</gene>
<name>A0A7S1IQB9_9EUGL</name>
<dbReference type="InterPro" id="IPR000904">
    <property type="entry name" value="Sec7_dom"/>
</dbReference>
<organism evidence="3">
    <name type="scientific">Eutreptiella gymnastica</name>
    <dbReference type="NCBI Taxonomy" id="73025"/>
    <lineage>
        <taxon>Eukaryota</taxon>
        <taxon>Discoba</taxon>
        <taxon>Euglenozoa</taxon>
        <taxon>Euglenida</taxon>
        <taxon>Spirocuta</taxon>
        <taxon>Euglenophyceae</taxon>
        <taxon>Eutreptiales</taxon>
        <taxon>Eutreptiaceae</taxon>
        <taxon>Eutreptiella</taxon>
    </lineage>
</organism>
<dbReference type="Gene3D" id="1.10.1000.11">
    <property type="entry name" value="Arf Nucleotide-binding Site Opener,domain 2"/>
    <property type="match status" value="1"/>
</dbReference>
<accession>A0A7S1IQB9</accession>
<dbReference type="AlphaFoldDB" id="A0A7S1IQB9"/>
<dbReference type="PROSITE" id="PS50190">
    <property type="entry name" value="SEC7"/>
    <property type="match status" value="1"/>
</dbReference>
<dbReference type="Gene3D" id="1.10.220.20">
    <property type="match status" value="1"/>
</dbReference>
<proteinExistence type="predicted"/>
<evidence type="ECO:0000313" key="3">
    <source>
        <dbReference type="EMBL" id="CAD9019614.1"/>
    </source>
</evidence>
<dbReference type="PANTHER" id="PTHR10663">
    <property type="entry name" value="GUANYL-NUCLEOTIDE EXCHANGE FACTOR"/>
    <property type="match status" value="1"/>
</dbReference>
<evidence type="ECO:0008006" key="4">
    <source>
        <dbReference type="Google" id="ProtNLM"/>
    </source>
</evidence>
<feature type="domain" description="F-box" evidence="1">
    <location>
        <begin position="1"/>
        <end position="47"/>
    </location>
</feature>
<protein>
    <recommendedName>
        <fullName evidence="4">F-box domain-containing protein</fullName>
    </recommendedName>
</protein>
<dbReference type="SUPFAM" id="SSF81383">
    <property type="entry name" value="F-box domain"/>
    <property type="match status" value="1"/>
</dbReference>
<dbReference type="Pfam" id="PF01369">
    <property type="entry name" value="Sec7"/>
    <property type="match status" value="1"/>
</dbReference>
<dbReference type="EMBL" id="HBGA01082464">
    <property type="protein sequence ID" value="CAD9019614.1"/>
    <property type="molecule type" value="Transcribed_RNA"/>
</dbReference>
<sequence>MKLTDIPAELTLLIFEHMTIDSLEKSACLCSLWRSIVYSKPVLAARIDVDRAIDIFNANGPLGIEFITKSIGMINDTPEDIARWLSLPGLDNRQIGKYLGDKKNKVVLQAAMNRKDFKGMHLDAALRKCLSSIGGPYGGWRVLKAFARRFCECNPGYFSEDAVESAYILSGAMIVLNRDAQSPQVQNKLTKQQFVAYVASSTHLKVKIPYLEGLYDRITADEIRIEPRDDSIAGWVRSAVNWMMTA</sequence>
<dbReference type="InterPro" id="IPR036047">
    <property type="entry name" value="F-box-like_dom_sf"/>
</dbReference>
<dbReference type="PROSITE" id="PS50181">
    <property type="entry name" value="FBOX"/>
    <property type="match status" value="1"/>
</dbReference>
<dbReference type="InterPro" id="IPR023394">
    <property type="entry name" value="Sec7_C_sf"/>
</dbReference>